<dbReference type="InterPro" id="IPR003793">
    <property type="entry name" value="UPF0166"/>
</dbReference>
<comment type="similarity">
    <text evidence="1">Belongs to the UPF0166 family.</text>
</comment>
<proteinExistence type="inferred from homology"/>
<keyword evidence="3" id="KW-1185">Reference proteome</keyword>
<evidence type="ECO:0000313" key="3">
    <source>
        <dbReference type="Proteomes" id="UP001212326"/>
    </source>
</evidence>
<dbReference type="Proteomes" id="UP001212326">
    <property type="component" value="Chromosome"/>
</dbReference>
<dbReference type="InterPro" id="IPR015867">
    <property type="entry name" value="N-reg_PII/ATP_PRibTrfase_C"/>
</dbReference>
<evidence type="ECO:0000256" key="1">
    <source>
        <dbReference type="ARBA" id="ARBA00010554"/>
    </source>
</evidence>
<dbReference type="Gene3D" id="3.30.70.120">
    <property type="match status" value="1"/>
</dbReference>
<dbReference type="RefSeq" id="WP_270085314.1">
    <property type="nucleotide sequence ID" value="NZ_CP115300.1"/>
</dbReference>
<dbReference type="PANTHER" id="PTHR35983">
    <property type="entry name" value="UPF0166 PROTEIN TM_0021"/>
    <property type="match status" value="1"/>
</dbReference>
<accession>A0ABY7PGQ2</accession>
<name>A0ABY7PGQ2_9ACTN</name>
<organism evidence="2 3">
    <name type="scientific">Streptomyces camelliae</name>
    <dbReference type="NCBI Taxonomy" id="3004093"/>
    <lineage>
        <taxon>Bacteria</taxon>
        <taxon>Bacillati</taxon>
        <taxon>Actinomycetota</taxon>
        <taxon>Actinomycetes</taxon>
        <taxon>Kitasatosporales</taxon>
        <taxon>Streptomycetaceae</taxon>
        <taxon>Streptomyces</taxon>
    </lineage>
</organism>
<sequence length="127" mass="13835">MTSLTGRALRLTVYIGEDDTWHHKPLYSEIVHRAHAAGLAGASVFRGIEGFGASSRIHTSRLLSLSEDLPVAVVVVDTEERVRAFLPQLDELVDEGLVTLEECEVVRYVGRSADDSDTGEAKGKNSL</sequence>
<dbReference type="Pfam" id="PF02641">
    <property type="entry name" value="DUF190"/>
    <property type="match status" value="1"/>
</dbReference>
<dbReference type="PANTHER" id="PTHR35983:SF1">
    <property type="entry name" value="UPF0166 PROTEIN TM_0021"/>
    <property type="match status" value="1"/>
</dbReference>
<protein>
    <submittedName>
        <fullName evidence="2">DUF190 domain-containing protein</fullName>
    </submittedName>
</protein>
<evidence type="ECO:0000313" key="2">
    <source>
        <dbReference type="EMBL" id="WBO68051.1"/>
    </source>
</evidence>
<dbReference type="InterPro" id="IPR011322">
    <property type="entry name" value="N-reg_PII-like_a/b"/>
</dbReference>
<dbReference type="EMBL" id="CP115300">
    <property type="protein sequence ID" value="WBO68051.1"/>
    <property type="molecule type" value="Genomic_DNA"/>
</dbReference>
<reference evidence="2 3" key="1">
    <citation type="submission" date="2022-12" db="EMBL/GenBank/DDBJ databases">
        <authorList>
            <person name="Mo P."/>
        </authorList>
    </citation>
    <scope>NUCLEOTIDE SEQUENCE [LARGE SCALE GENOMIC DNA]</scope>
    <source>
        <strain evidence="2 3">HUAS 2-6</strain>
    </source>
</reference>
<dbReference type="SUPFAM" id="SSF54913">
    <property type="entry name" value="GlnB-like"/>
    <property type="match status" value="1"/>
</dbReference>
<gene>
    <name evidence="2" type="ORF">O1G22_37145</name>
</gene>